<dbReference type="InterPro" id="IPR010732">
    <property type="entry name" value="T6SS_TssG-like"/>
</dbReference>
<organism evidence="1 2">
    <name type="scientific">Shewanella salipaludis</name>
    <dbReference type="NCBI Taxonomy" id="2723052"/>
    <lineage>
        <taxon>Bacteria</taxon>
        <taxon>Pseudomonadati</taxon>
        <taxon>Pseudomonadota</taxon>
        <taxon>Gammaproteobacteria</taxon>
        <taxon>Alteromonadales</taxon>
        <taxon>Shewanellaceae</taxon>
        <taxon>Shewanella</taxon>
    </lineage>
</organism>
<dbReference type="Pfam" id="PF06996">
    <property type="entry name" value="T6SS_TssG"/>
    <property type="match status" value="1"/>
</dbReference>
<evidence type="ECO:0000313" key="1">
    <source>
        <dbReference type="EMBL" id="NMH64091.1"/>
    </source>
</evidence>
<accession>A0A972FQV6</accession>
<proteinExistence type="predicted"/>
<comment type="caution">
    <text evidence="1">The sequence shown here is derived from an EMBL/GenBank/DDBJ whole genome shotgun (WGS) entry which is preliminary data.</text>
</comment>
<dbReference type="PANTHER" id="PTHR35564:SF4">
    <property type="entry name" value="CYTOPLASMIC PROTEIN"/>
    <property type="match status" value="1"/>
</dbReference>
<sequence length="332" mass="37661">MTFTQLLEQPGSVDFYQAVYFLQRQLSAQEQQWYSVGRDAFPGQELIRFKSVQHMGFPGQPISKIEATDSSYPDKSSHDIHVSFMGLTGPSGVLPQHYSELMLQRLKQRDRSMRDFFDLFNHRLISLYYRAWEKYRFPCQYENQADSQDSFSQVLTKLVGTQASMGSYYAGAFATANRGAQHLQQMLTELLGAKVSIIPLQGRWLTLDHEECSSLASRLQPEGVNAELGRSAMLGRRVWDIGSAIDVRIEAESEVLSRLMPGESLYELVKGLLSRYLDPVIRTRISLSGRYADFARVQLGSGRNRLGQIGRLSIRSHRLESASQVSFKLARS</sequence>
<dbReference type="EMBL" id="JAAXYH010000001">
    <property type="protein sequence ID" value="NMH64091.1"/>
    <property type="molecule type" value="Genomic_DNA"/>
</dbReference>
<protein>
    <submittedName>
        <fullName evidence="1">Type VI secretion system baseplate subunit TssG</fullName>
    </submittedName>
</protein>
<dbReference type="AlphaFoldDB" id="A0A972FQV6"/>
<dbReference type="Proteomes" id="UP000737113">
    <property type="component" value="Unassembled WGS sequence"/>
</dbReference>
<dbReference type="RefSeq" id="WP_169562754.1">
    <property type="nucleotide sequence ID" value="NZ_JAAXYH010000001.1"/>
</dbReference>
<name>A0A972FQV6_9GAMM</name>
<keyword evidence="2" id="KW-1185">Reference proteome</keyword>
<reference evidence="1" key="1">
    <citation type="submission" date="2020-04" db="EMBL/GenBank/DDBJ databases">
        <title>Description of Shewanella salipaludis sp. nov., isolated from a salt marsh.</title>
        <authorList>
            <person name="Park S."/>
            <person name="Yoon J.-H."/>
        </authorList>
    </citation>
    <scope>NUCLEOTIDE SEQUENCE</scope>
    <source>
        <strain evidence="1">SHSM-M6</strain>
    </source>
</reference>
<dbReference type="PANTHER" id="PTHR35564">
    <property type="match status" value="1"/>
</dbReference>
<evidence type="ECO:0000313" key="2">
    <source>
        <dbReference type="Proteomes" id="UP000737113"/>
    </source>
</evidence>
<gene>
    <name evidence="1" type="primary">tssG</name>
    <name evidence="1" type="ORF">HC757_02730</name>
</gene>
<dbReference type="NCBIfam" id="TIGR03347">
    <property type="entry name" value="VI_chp_1"/>
    <property type="match status" value="1"/>
</dbReference>